<name>A0ABS3S0A4_9ACTN</name>
<dbReference type="EMBL" id="JAGEPF010000018">
    <property type="protein sequence ID" value="MBO2461724.1"/>
    <property type="molecule type" value="Genomic_DNA"/>
</dbReference>
<accession>A0ABS3S0A4</accession>
<dbReference type="Proteomes" id="UP000680206">
    <property type="component" value="Unassembled WGS sequence"/>
</dbReference>
<comment type="caution">
    <text evidence="1">The sequence shown here is derived from an EMBL/GenBank/DDBJ whole genome shotgun (WGS) entry which is preliminary data.</text>
</comment>
<organism evidence="1 2">
    <name type="scientific">Actinomadura violacea</name>
    <dbReference type="NCBI Taxonomy" id="2819934"/>
    <lineage>
        <taxon>Bacteria</taxon>
        <taxon>Bacillati</taxon>
        <taxon>Actinomycetota</taxon>
        <taxon>Actinomycetes</taxon>
        <taxon>Streptosporangiales</taxon>
        <taxon>Thermomonosporaceae</taxon>
        <taxon>Actinomadura</taxon>
    </lineage>
</organism>
<gene>
    <name evidence="1" type="ORF">J4709_29555</name>
</gene>
<dbReference type="RefSeq" id="WP_208245214.1">
    <property type="nucleotide sequence ID" value="NZ_JAGEPF010000018.1"/>
</dbReference>
<keyword evidence="2" id="KW-1185">Reference proteome</keyword>
<proteinExistence type="predicted"/>
<reference evidence="1 2" key="1">
    <citation type="submission" date="2021-03" db="EMBL/GenBank/DDBJ databases">
        <title>Actinomadura violae sp. nov., isolated from lichen in Thailand.</title>
        <authorList>
            <person name="Kanchanasin P."/>
            <person name="Saeng-In P."/>
            <person name="Phongsopitanun W."/>
            <person name="Yuki M."/>
            <person name="Kudo T."/>
            <person name="Ohkuma M."/>
            <person name="Tanasupawat S."/>
        </authorList>
    </citation>
    <scope>NUCLEOTIDE SEQUENCE [LARGE SCALE GENOMIC DNA]</scope>
    <source>
        <strain evidence="1 2">LCR2-06</strain>
    </source>
</reference>
<protein>
    <submittedName>
        <fullName evidence="1">Uncharacterized protein</fullName>
    </submittedName>
</protein>
<sequence length="241" mass="26086">MSDSNSTGHDPRYARARDTFVVLYSEGGIDSVEGVCVTEDLAHTLVAGQWSPALYSVHQAKLIEELPERRPLWYFSGTVSYPGGDVTTEYDDFMAQGEFPGIGNGALVPLEETKTELTNTDSGGWHFNAVGWDRAEVEAEVAGLVDAAKRQRAALVEAFKPYGHRAVVTVHGSGKHAGKMLTRFSRGGRCWWSDAQHVSRQHIHDHELDPGDFAAITFGEPSAITEATPGGAEAADTEAGR</sequence>
<evidence type="ECO:0000313" key="1">
    <source>
        <dbReference type="EMBL" id="MBO2461724.1"/>
    </source>
</evidence>
<evidence type="ECO:0000313" key="2">
    <source>
        <dbReference type="Proteomes" id="UP000680206"/>
    </source>
</evidence>